<protein>
    <submittedName>
        <fullName evidence="2">Uncharacterized protein</fullName>
    </submittedName>
</protein>
<reference evidence="2 3" key="1">
    <citation type="submission" date="2016-07" db="EMBL/GenBank/DDBJ databases">
        <title>Multiple horizontal gene transfer events from other fungi enriched the ability of initially mycotrophic Trichoderma (Ascomycota) to feed on dead plant biomass.</title>
        <authorList>
            <consortium name="DOE Joint Genome Institute"/>
            <person name="Aerts A."/>
            <person name="Atanasova L."/>
            <person name="Chenthamara K."/>
            <person name="Zhang J."/>
            <person name="Grujic M."/>
            <person name="Henrissat B."/>
            <person name="Kuo A."/>
            <person name="Salamov A."/>
            <person name="Lipzen A."/>
            <person name="Labutti K."/>
            <person name="Barry K."/>
            <person name="Miao Y."/>
            <person name="Rahimi M.J."/>
            <person name="Shen Q."/>
            <person name="Grigoriev I.V."/>
            <person name="Kubicek C.P."/>
            <person name="Druzhinina I.S."/>
        </authorList>
    </citation>
    <scope>NUCLEOTIDE SEQUENCE [LARGE SCALE GENOMIC DNA]</scope>
    <source>
        <strain evidence="2 3">ATCC 18648</strain>
    </source>
</reference>
<keyword evidence="3" id="KW-1185">Reference proteome</keyword>
<proteinExistence type="predicted"/>
<feature type="transmembrane region" description="Helical" evidence="1">
    <location>
        <begin position="176"/>
        <end position="195"/>
    </location>
</feature>
<name>A0A2T4C4Z8_TRILO</name>
<accession>A0A2T4C4Z8</accession>
<keyword evidence="1" id="KW-0472">Membrane</keyword>
<dbReference type="EMBL" id="KZ679131">
    <property type="protein sequence ID" value="PTB76641.1"/>
    <property type="molecule type" value="Genomic_DNA"/>
</dbReference>
<dbReference type="AlphaFoldDB" id="A0A2T4C4Z8"/>
<gene>
    <name evidence="2" type="ORF">M440DRAFT_1231088</name>
</gene>
<keyword evidence="1" id="KW-1133">Transmembrane helix</keyword>
<keyword evidence="1" id="KW-0812">Transmembrane</keyword>
<sequence>MIHADEPGPSSMLYIAAIVLAQVDGELHTLAGGVVVTSSPSHPDSLRSHALLDDMLAKPCNPIKQIIISLLHQTPTETRLNRRPSYTSRQKKRGRLPLFLFPSSSSSPPCPVHSTPCPATSSARVLNPHPCIRSKLETPPSAPRLQPFAFILFSARSIENTIPPASCSSIFNYTRLSASLCNFVCFTLVLFYMYLPVLMLQMYHHHHTHTPPSDLFRRHLCSPLSSCSLSLAS</sequence>
<organism evidence="2 3">
    <name type="scientific">Trichoderma longibrachiatum ATCC 18648</name>
    <dbReference type="NCBI Taxonomy" id="983965"/>
    <lineage>
        <taxon>Eukaryota</taxon>
        <taxon>Fungi</taxon>
        <taxon>Dikarya</taxon>
        <taxon>Ascomycota</taxon>
        <taxon>Pezizomycotina</taxon>
        <taxon>Sordariomycetes</taxon>
        <taxon>Hypocreomycetidae</taxon>
        <taxon>Hypocreales</taxon>
        <taxon>Hypocreaceae</taxon>
        <taxon>Trichoderma</taxon>
    </lineage>
</organism>
<evidence type="ECO:0000313" key="3">
    <source>
        <dbReference type="Proteomes" id="UP000240760"/>
    </source>
</evidence>
<dbReference type="Proteomes" id="UP000240760">
    <property type="component" value="Unassembled WGS sequence"/>
</dbReference>
<evidence type="ECO:0000256" key="1">
    <source>
        <dbReference type="SAM" id="Phobius"/>
    </source>
</evidence>
<evidence type="ECO:0000313" key="2">
    <source>
        <dbReference type="EMBL" id="PTB76641.1"/>
    </source>
</evidence>